<dbReference type="InterPro" id="IPR027417">
    <property type="entry name" value="P-loop_NTPase"/>
</dbReference>
<dbReference type="EMBL" id="CP027850">
    <property type="protein sequence ID" value="AVQ01680.1"/>
    <property type="molecule type" value="Genomic_DNA"/>
</dbReference>
<dbReference type="Pfam" id="PF05673">
    <property type="entry name" value="DUF815"/>
    <property type="match status" value="1"/>
</dbReference>
<dbReference type="PANTHER" id="PTHR42935">
    <property type="entry name" value="SLR0930 PROTEIN"/>
    <property type="match status" value="1"/>
</dbReference>
<organism evidence="1 2">
    <name type="scientific">Caulobacter segnis</name>
    <dbReference type="NCBI Taxonomy" id="88688"/>
    <lineage>
        <taxon>Bacteria</taxon>
        <taxon>Pseudomonadati</taxon>
        <taxon>Pseudomonadota</taxon>
        <taxon>Alphaproteobacteria</taxon>
        <taxon>Caulobacterales</taxon>
        <taxon>Caulobacteraceae</taxon>
        <taxon>Caulobacter</taxon>
    </lineage>
</organism>
<proteinExistence type="predicted"/>
<name>A0ABN5IT56_9CAUL</name>
<reference evidence="1 2" key="1">
    <citation type="journal article" date="2015" name="Biotechnol. Bioeng.">
        <title>Genome sequence and phenotypic characterization of Caulobacter segnis.</title>
        <authorList>
            <person name="Patel S."/>
            <person name="Fletcher B."/>
            <person name="Scott D.C."/>
            <person name="Ely B."/>
        </authorList>
    </citation>
    <scope>NUCLEOTIDE SEQUENCE [LARGE SCALE GENOMIC DNA]</scope>
    <source>
        <strain evidence="1 2">TK0059</strain>
    </source>
</reference>
<accession>A0ABN5IT56</accession>
<sequence>MRASEGMERRMTDALPTLFGPLLARIADALERLAPPPPATPDFSGARLFRHEPVSGAFAPAPDYPLALDLLVGIDRQKARFVENLRRFAVGLPCNHVLLWGVRGTGKSSVTKAAFMAMADSYPDLKLVEVDRDEVAALPPLFDLLRARAERFVVLCDDLSFEDGAAAAKALKSALEGGVSGPPENVLFVATSNRRHLMPRDHVESQGAIAAAENAEEEMSVSDRFGLWIGFPPMDQDTYLAAIHAYAERFGLEAPDLDRRALQWSTQRGGRSGRVAWQFVRDLAGELGVKLPG</sequence>
<evidence type="ECO:0000313" key="1">
    <source>
        <dbReference type="EMBL" id="AVQ01680.1"/>
    </source>
</evidence>
<keyword evidence="2" id="KW-1185">Reference proteome</keyword>
<evidence type="ECO:0000313" key="2">
    <source>
        <dbReference type="Proteomes" id="UP000240527"/>
    </source>
</evidence>
<protein>
    <submittedName>
        <fullName evidence="1">DUF815 domain-containing protein</fullName>
    </submittedName>
</protein>
<gene>
    <name evidence="1" type="ORF">B7G68_07360</name>
</gene>
<dbReference type="SUPFAM" id="SSF52540">
    <property type="entry name" value="P-loop containing nucleoside triphosphate hydrolases"/>
    <property type="match status" value="1"/>
</dbReference>
<dbReference type="Proteomes" id="UP000240527">
    <property type="component" value="Chromosome"/>
</dbReference>
<dbReference type="InterPro" id="IPR008533">
    <property type="entry name" value="DUF815"/>
</dbReference>
<dbReference type="Gene3D" id="3.40.50.300">
    <property type="entry name" value="P-loop containing nucleotide triphosphate hydrolases"/>
    <property type="match status" value="1"/>
</dbReference>
<dbReference type="PANTHER" id="PTHR42935:SF1">
    <property type="entry name" value="SLR0930 PROTEIN"/>
    <property type="match status" value="1"/>
</dbReference>